<organism evidence="1 2">
    <name type="scientific">Streptomyces violascens</name>
    <dbReference type="NCBI Taxonomy" id="67381"/>
    <lineage>
        <taxon>Bacteria</taxon>
        <taxon>Bacillati</taxon>
        <taxon>Actinomycetota</taxon>
        <taxon>Actinomycetes</taxon>
        <taxon>Kitasatosporales</taxon>
        <taxon>Streptomycetaceae</taxon>
        <taxon>Streptomyces</taxon>
    </lineage>
</organism>
<dbReference type="EMBL" id="BNDY01000017">
    <property type="protein sequence ID" value="GHI42302.1"/>
    <property type="molecule type" value="Genomic_DNA"/>
</dbReference>
<dbReference type="PIRSF" id="PIRSF001439">
    <property type="entry name" value="CryM"/>
    <property type="match status" value="1"/>
</dbReference>
<sequence length="326" mass="33622">MIHLGADDLAALLTPAAATEALATALREGLDPERCPARSNVPVPAGELLIMPAASATYAGVKIAGVAPANPGRGLPRITGSFLLLDGPTLLPLALLDAAALTTVRTAAVSALAIDALAEPDAARLVLFGAGPQAYAHLESALNTRELTHVTVVSRTGEAAERLVTYARELGLEARPGDPSDVSVADLVICCTTAHEPLFDGSRIPAHATVVAVGSHQPAVRETDSELVRRSSVWVEARTVALREAGDLLIPLSEGVIGEGHIAGTLADLVRGKTKPPGDRPRFFKSVGMAWEDLAVAAAVHRASTPVRAVPVGAEVRGLEPPDGGR</sequence>
<dbReference type="PANTHER" id="PTHR13812:SF19">
    <property type="entry name" value="KETIMINE REDUCTASE MU-CRYSTALLIN"/>
    <property type="match status" value="1"/>
</dbReference>
<proteinExistence type="predicted"/>
<gene>
    <name evidence="1" type="ORF">Sviol_67100</name>
</gene>
<dbReference type="Gene3D" id="3.40.50.720">
    <property type="entry name" value="NAD(P)-binding Rossmann-like Domain"/>
    <property type="match status" value="1"/>
</dbReference>
<dbReference type="SUPFAM" id="SSF51735">
    <property type="entry name" value="NAD(P)-binding Rossmann-fold domains"/>
    <property type="match status" value="1"/>
</dbReference>
<dbReference type="RefSeq" id="WP_226599768.1">
    <property type="nucleotide sequence ID" value="NZ_BMUA01000013.1"/>
</dbReference>
<keyword evidence="2" id="KW-1185">Reference proteome</keyword>
<accession>A0ABQ3QYH1</accession>
<comment type="caution">
    <text evidence="1">The sequence shown here is derived from an EMBL/GenBank/DDBJ whole genome shotgun (WGS) entry which is preliminary data.</text>
</comment>
<dbReference type="InterPro" id="IPR023401">
    <property type="entry name" value="ODC_N"/>
</dbReference>
<dbReference type="Gene3D" id="3.30.1780.10">
    <property type="entry name" value="ornithine cyclodeaminase, domain 1"/>
    <property type="match status" value="1"/>
</dbReference>
<dbReference type="InterPro" id="IPR036291">
    <property type="entry name" value="NAD(P)-bd_dom_sf"/>
</dbReference>
<protein>
    <submittedName>
        <fullName evidence="1">Ornithine cyclodeaminase</fullName>
    </submittedName>
</protein>
<dbReference type="Proteomes" id="UP001050808">
    <property type="component" value="Unassembled WGS sequence"/>
</dbReference>
<name>A0ABQ3QYH1_9ACTN</name>
<reference evidence="1" key="1">
    <citation type="submission" date="2024-05" db="EMBL/GenBank/DDBJ databases">
        <title>Whole genome shotgun sequence of Streptomyces violascens NBRC 12920.</title>
        <authorList>
            <person name="Komaki H."/>
            <person name="Tamura T."/>
        </authorList>
    </citation>
    <scope>NUCLEOTIDE SEQUENCE</scope>
    <source>
        <strain evidence="1">NBRC 12920</strain>
    </source>
</reference>
<evidence type="ECO:0000313" key="1">
    <source>
        <dbReference type="EMBL" id="GHI42302.1"/>
    </source>
</evidence>
<evidence type="ECO:0000313" key="2">
    <source>
        <dbReference type="Proteomes" id="UP001050808"/>
    </source>
</evidence>
<dbReference type="InterPro" id="IPR003462">
    <property type="entry name" value="ODC_Mu_crystall"/>
</dbReference>
<dbReference type="PANTHER" id="PTHR13812">
    <property type="entry name" value="KETIMINE REDUCTASE MU-CRYSTALLIN"/>
    <property type="match status" value="1"/>
</dbReference>
<dbReference type="Pfam" id="PF02423">
    <property type="entry name" value="OCD_Mu_crystall"/>
    <property type="match status" value="1"/>
</dbReference>